<dbReference type="PRINTS" id="PR00032">
    <property type="entry name" value="HTHARAC"/>
</dbReference>
<dbReference type="SMART" id="SM00342">
    <property type="entry name" value="HTH_ARAC"/>
    <property type="match status" value="1"/>
</dbReference>
<dbReference type="InterPro" id="IPR018060">
    <property type="entry name" value="HTH_AraC"/>
</dbReference>
<dbReference type="InterPro" id="IPR009057">
    <property type="entry name" value="Homeodomain-like_sf"/>
</dbReference>
<sequence length="302" mass="33593">MSNSDSYGDAFGRRLKAQASSFASQALPKSTLAVTELRYDEPEFVLSTPPAEEDAFVLGVHFQLFERYEYWENGRAAPVSTLRPGDTIIYDVKRKPTFHLNSAFHSVHFYLPTSALHTLADDAEVPRIQELRYQPGVSHADRFLRSMAEALLPLFTAPARVSQVVIDHLMLAVGHHVASTYGGLARSQAPTIHGLTRRQTQRAKELLVSDLSGSIRLADIARECGLSPSRFSRAFRASVGEAPHRWLIRQRIERAKALLRDDEVSLAEIALTCGFCDQSHFTRSFAASTGMSPGRWRRAALA</sequence>
<dbReference type="GO" id="GO:0043565">
    <property type="term" value="F:sequence-specific DNA binding"/>
    <property type="evidence" value="ECO:0007669"/>
    <property type="project" value="InterPro"/>
</dbReference>
<dbReference type="PANTHER" id="PTHR46796:SF14">
    <property type="entry name" value="TRANSCRIPTIONAL REGULATORY PROTEIN"/>
    <property type="match status" value="1"/>
</dbReference>
<evidence type="ECO:0000259" key="4">
    <source>
        <dbReference type="PROSITE" id="PS01124"/>
    </source>
</evidence>
<evidence type="ECO:0000256" key="1">
    <source>
        <dbReference type="ARBA" id="ARBA00023015"/>
    </source>
</evidence>
<feature type="domain" description="HTH araC/xylS-type" evidence="4">
    <location>
        <begin position="201"/>
        <end position="299"/>
    </location>
</feature>
<keyword evidence="1" id="KW-0805">Transcription regulation</keyword>
<dbReference type="AlphaFoldDB" id="A0A255DHV5"/>
<dbReference type="EMBL" id="NOZR01000021">
    <property type="protein sequence ID" value="OYN76522.1"/>
    <property type="molecule type" value="Genomic_DNA"/>
</dbReference>
<dbReference type="Pfam" id="PF12833">
    <property type="entry name" value="HTH_18"/>
    <property type="match status" value="1"/>
</dbReference>
<dbReference type="GO" id="GO:0003700">
    <property type="term" value="F:DNA-binding transcription factor activity"/>
    <property type="evidence" value="ECO:0007669"/>
    <property type="project" value="InterPro"/>
</dbReference>
<dbReference type="InterPro" id="IPR020449">
    <property type="entry name" value="Tscrpt_reg_AraC-type_HTH"/>
</dbReference>
<name>A0A255DHV5_9MYCO</name>
<dbReference type="InterPro" id="IPR050204">
    <property type="entry name" value="AraC_XylS_family_regulators"/>
</dbReference>
<dbReference type="OrthoDB" id="2060755at2"/>
<comment type="caution">
    <text evidence="5">The sequence shown here is derived from an EMBL/GenBank/DDBJ whole genome shotgun (WGS) entry which is preliminary data.</text>
</comment>
<dbReference type="SUPFAM" id="SSF46689">
    <property type="entry name" value="Homeodomain-like"/>
    <property type="match status" value="2"/>
</dbReference>
<dbReference type="PROSITE" id="PS01124">
    <property type="entry name" value="HTH_ARAC_FAMILY_2"/>
    <property type="match status" value="1"/>
</dbReference>
<organism evidence="5 6">
    <name type="scientific">Mycolicibacterium sphagni</name>
    <dbReference type="NCBI Taxonomy" id="1786"/>
    <lineage>
        <taxon>Bacteria</taxon>
        <taxon>Bacillati</taxon>
        <taxon>Actinomycetota</taxon>
        <taxon>Actinomycetes</taxon>
        <taxon>Mycobacteriales</taxon>
        <taxon>Mycobacteriaceae</taxon>
        <taxon>Mycolicibacterium</taxon>
    </lineage>
</organism>
<evidence type="ECO:0000313" key="6">
    <source>
        <dbReference type="Proteomes" id="UP000216063"/>
    </source>
</evidence>
<keyword evidence="6" id="KW-1185">Reference proteome</keyword>
<dbReference type="Gene3D" id="1.10.10.60">
    <property type="entry name" value="Homeodomain-like"/>
    <property type="match status" value="2"/>
</dbReference>
<dbReference type="PANTHER" id="PTHR46796">
    <property type="entry name" value="HTH-TYPE TRANSCRIPTIONAL ACTIVATOR RHAS-RELATED"/>
    <property type="match status" value="1"/>
</dbReference>
<evidence type="ECO:0000313" key="5">
    <source>
        <dbReference type="EMBL" id="OYN76522.1"/>
    </source>
</evidence>
<evidence type="ECO:0000256" key="3">
    <source>
        <dbReference type="ARBA" id="ARBA00023163"/>
    </source>
</evidence>
<dbReference type="PROSITE" id="PS00041">
    <property type="entry name" value="HTH_ARAC_FAMILY_1"/>
    <property type="match status" value="1"/>
</dbReference>
<dbReference type="Proteomes" id="UP000216063">
    <property type="component" value="Unassembled WGS sequence"/>
</dbReference>
<protein>
    <submittedName>
        <fullName evidence="5">Transcriptional regulator</fullName>
    </submittedName>
</protein>
<keyword evidence="3" id="KW-0804">Transcription</keyword>
<dbReference type="InterPro" id="IPR018062">
    <property type="entry name" value="HTH_AraC-typ_CS"/>
</dbReference>
<gene>
    <name evidence="5" type="ORF">CG716_21795</name>
</gene>
<dbReference type="RefSeq" id="WP_094483191.1">
    <property type="nucleotide sequence ID" value="NZ_JACKSC010000324.1"/>
</dbReference>
<proteinExistence type="predicted"/>
<keyword evidence="2" id="KW-0238">DNA-binding</keyword>
<reference evidence="5 6" key="1">
    <citation type="submission" date="2017-07" db="EMBL/GenBank/DDBJ databases">
        <title>The new phylogeny of genus Mycobacterium.</title>
        <authorList>
            <person name="Tortoli E."/>
            <person name="Trovato A."/>
            <person name="Cirillo D.M."/>
        </authorList>
    </citation>
    <scope>NUCLEOTIDE SEQUENCE [LARGE SCALE GENOMIC DNA]</scope>
    <source>
        <strain evidence="5 6">ATCC 33027</strain>
    </source>
</reference>
<accession>A0A255DHV5</accession>
<evidence type="ECO:0000256" key="2">
    <source>
        <dbReference type="ARBA" id="ARBA00023125"/>
    </source>
</evidence>